<organism evidence="1 2">
    <name type="scientific">Paenibacillus thalictri</name>
    <dbReference type="NCBI Taxonomy" id="2527873"/>
    <lineage>
        <taxon>Bacteria</taxon>
        <taxon>Bacillati</taxon>
        <taxon>Bacillota</taxon>
        <taxon>Bacilli</taxon>
        <taxon>Bacillales</taxon>
        <taxon>Paenibacillaceae</taxon>
        <taxon>Paenibacillus</taxon>
    </lineage>
</organism>
<name>A0A4V2J4I8_9BACL</name>
<dbReference type="OrthoDB" id="2663957at2"/>
<accession>A0A4V2J4I8</accession>
<keyword evidence="2" id="KW-1185">Reference proteome</keyword>
<protein>
    <submittedName>
        <fullName evidence="1">Uncharacterized protein</fullName>
    </submittedName>
</protein>
<dbReference type="AlphaFoldDB" id="A0A4V2J4I8"/>
<reference evidence="1 2" key="1">
    <citation type="submission" date="2019-02" db="EMBL/GenBank/DDBJ databases">
        <title>Paenibacillus sp. nov., isolated from surface-sterilized tissue of Thalictrum simplex L.</title>
        <authorList>
            <person name="Tuo L."/>
        </authorList>
    </citation>
    <scope>NUCLEOTIDE SEQUENCE [LARGE SCALE GENOMIC DNA]</scope>
    <source>
        <strain evidence="1 2">N2SHLJ1</strain>
    </source>
</reference>
<proteinExistence type="predicted"/>
<gene>
    <name evidence="1" type="ORF">EYB31_10500</name>
</gene>
<evidence type="ECO:0000313" key="1">
    <source>
        <dbReference type="EMBL" id="TBL80002.1"/>
    </source>
</evidence>
<evidence type="ECO:0000313" key="2">
    <source>
        <dbReference type="Proteomes" id="UP000293142"/>
    </source>
</evidence>
<dbReference type="Proteomes" id="UP000293142">
    <property type="component" value="Unassembled WGS sequence"/>
</dbReference>
<dbReference type="RefSeq" id="WP_131013248.1">
    <property type="nucleotide sequence ID" value="NZ_SIRE01000006.1"/>
</dbReference>
<sequence>MAFAKLSTDRQFEQAFLSHCTVYVREKSGVSDHFIGSIFAFNPVIVTVGGQPFSRDRHQFMRLK</sequence>
<dbReference type="EMBL" id="SIRE01000006">
    <property type="protein sequence ID" value="TBL80002.1"/>
    <property type="molecule type" value="Genomic_DNA"/>
</dbReference>
<comment type="caution">
    <text evidence="1">The sequence shown here is derived from an EMBL/GenBank/DDBJ whole genome shotgun (WGS) entry which is preliminary data.</text>
</comment>